<dbReference type="PANTHER" id="PTHR30576">
    <property type="entry name" value="COLANIC BIOSYNTHESIS UDP-GLUCOSE LIPID CARRIER TRANSFERASE"/>
    <property type="match status" value="1"/>
</dbReference>
<keyword evidence="3" id="KW-0472">Membrane</keyword>
<feature type="region of interest" description="Disordered" evidence="2">
    <location>
        <begin position="477"/>
        <end position="509"/>
    </location>
</feature>
<evidence type="ECO:0000256" key="3">
    <source>
        <dbReference type="SAM" id="Phobius"/>
    </source>
</evidence>
<dbReference type="KEGG" id="aey:CDG81_09000"/>
<dbReference type="OrthoDB" id="9808602at2"/>
<dbReference type="InterPro" id="IPR003362">
    <property type="entry name" value="Bact_transf"/>
</dbReference>
<name>A0A223RRA2_9ACTN</name>
<accession>A0A223RRA2</accession>
<dbReference type="GO" id="GO:0016780">
    <property type="term" value="F:phosphotransferase activity, for other substituted phosphate groups"/>
    <property type="evidence" value="ECO:0007669"/>
    <property type="project" value="TreeGrafter"/>
</dbReference>
<keyword evidence="3" id="KW-0812">Transmembrane</keyword>
<keyword evidence="3" id="KW-1133">Transmembrane helix</keyword>
<dbReference type="Proteomes" id="UP000215043">
    <property type="component" value="Chromosome"/>
</dbReference>
<dbReference type="RefSeq" id="WP_052427981.1">
    <property type="nucleotide sequence ID" value="NZ_CP022752.1"/>
</dbReference>
<sequence>MNWQPVREPHRAVPLPREPDPWGTRRPGGSVEPFAGSGAGAAPFGGWTPSLLAWLFPSTDLLVLCVVTLALGFLGPAAAIYVPAVLLVLAVRGAQRLPLCGRVSDRVGSLVAASGLPLLVLLAWVPASRVLLLGGCSAAGLLFGRLLTVVVLRHAHGRGRLVESVVIVGRDGAARDLARALTEHRAPGLRFVGFLDHRGPAEAPGGEVLAAPAELAEVLRRYHVTRVLLCCTDETSPGITEVVRRCRSPKVDICVLPRLPGLGLAASRTSMDEVWGIPLLPLRQGAGAAGGRLAKRAFDLLLAPVLLLLALPVLLSLGVAVRSRNPAAFFRQERITRAGALTRVTKLRTVTDSGHDAWTPTPHQCDRLGNWLRGNHLDELPQLWSVLRGEMSLVGPRPERPYYAVRFAAAIPGYADRHRVAGGLTGWAQVHGLHGDTSIVERARFDNQYVEYWSPWLDLVILARTAGVVLTGILGSRRNRQGGNGASPTRDNRSGNRWSRAATPRTGTS</sequence>
<evidence type="ECO:0000256" key="1">
    <source>
        <dbReference type="ARBA" id="ARBA00006464"/>
    </source>
</evidence>
<dbReference type="EMBL" id="CP022752">
    <property type="protein sequence ID" value="ASU78399.1"/>
    <property type="molecule type" value="Genomic_DNA"/>
</dbReference>
<evidence type="ECO:0000256" key="2">
    <source>
        <dbReference type="SAM" id="MobiDB-lite"/>
    </source>
</evidence>
<feature type="transmembrane region" description="Helical" evidence="3">
    <location>
        <begin position="61"/>
        <end position="91"/>
    </location>
</feature>
<proteinExistence type="inferred from homology"/>
<comment type="similarity">
    <text evidence="1">Belongs to the bacterial sugar transferase family.</text>
</comment>
<gene>
    <name evidence="5" type="ORF">CDG81_09000</name>
</gene>
<evidence type="ECO:0000313" key="5">
    <source>
        <dbReference type="EMBL" id="ASU78399.1"/>
    </source>
</evidence>
<reference evidence="5 6" key="1">
    <citation type="submission" date="2017-08" db="EMBL/GenBank/DDBJ databases">
        <title>The complete genome sequence of moderately halophilic actinomycete Actinopolyspora erythraea YIM 90600, the producer of novel erythromycin, novel actinopolysporins A-C and tubercidin.</title>
        <authorList>
            <person name="Yin M."/>
            <person name="Tang S."/>
        </authorList>
    </citation>
    <scope>NUCLEOTIDE SEQUENCE [LARGE SCALE GENOMIC DNA]</scope>
    <source>
        <strain evidence="5 6">YIM 90600</strain>
    </source>
</reference>
<dbReference type="PANTHER" id="PTHR30576:SF0">
    <property type="entry name" value="UNDECAPRENYL-PHOSPHATE N-ACETYLGALACTOSAMINYL 1-PHOSPHATE TRANSFERASE-RELATED"/>
    <property type="match status" value="1"/>
</dbReference>
<protein>
    <recommendedName>
        <fullName evidence="4">Bacterial sugar transferase domain-containing protein</fullName>
    </recommendedName>
</protein>
<feature type="transmembrane region" description="Helical" evidence="3">
    <location>
        <begin position="131"/>
        <end position="152"/>
    </location>
</feature>
<feature type="transmembrane region" description="Helical" evidence="3">
    <location>
        <begin position="103"/>
        <end position="125"/>
    </location>
</feature>
<dbReference type="Pfam" id="PF13727">
    <property type="entry name" value="CoA_binding_3"/>
    <property type="match status" value="1"/>
</dbReference>
<dbReference type="AlphaFoldDB" id="A0A223RRA2"/>
<evidence type="ECO:0000313" key="6">
    <source>
        <dbReference type="Proteomes" id="UP000215043"/>
    </source>
</evidence>
<feature type="region of interest" description="Disordered" evidence="2">
    <location>
        <begin position="1"/>
        <end position="29"/>
    </location>
</feature>
<feature type="transmembrane region" description="Helical" evidence="3">
    <location>
        <begin position="300"/>
        <end position="321"/>
    </location>
</feature>
<dbReference type="Gene3D" id="3.40.50.720">
    <property type="entry name" value="NAD(P)-binding Rossmann-like Domain"/>
    <property type="match status" value="1"/>
</dbReference>
<organism evidence="5 6">
    <name type="scientific">Actinopolyspora erythraea</name>
    <dbReference type="NCBI Taxonomy" id="414996"/>
    <lineage>
        <taxon>Bacteria</taxon>
        <taxon>Bacillati</taxon>
        <taxon>Actinomycetota</taxon>
        <taxon>Actinomycetes</taxon>
        <taxon>Actinopolysporales</taxon>
        <taxon>Actinopolysporaceae</taxon>
        <taxon>Actinopolyspora</taxon>
    </lineage>
</organism>
<feature type="domain" description="Bacterial sugar transferase" evidence="4">
    <location>
        <begin position="295"/>
        <end position="470"/>
    </location>
</feature>
<dbReference type="Pfam" id="PF02397">
    <property type="entry name" value="Bac_transf"/>
    <property type="match status" value="1"/>
</dbReference>
<evidence type="ECO:0000259" key="4">
    <source>
        <dbReference type="Pfam" id="PF02397"/>
    </source>
</evidence>